<dbReference type="InterPro" id="IPR012486">
    <property type="entry name" value="Far11/STRP_N"/>
</dbReference>
<reference evidence="5" key="1">
    <citation type="submission" date="2017-05" db="UniProtKB">
        <authorList>
            <consortium name="EnsemblMetazoa"/>
        </authorList>
    </citation>
    <scope>IDENTIFICATION</scope>
</reference>
<dbReference type="eggNOG" id="KOG3680">
    <property type="taxonomic scope" value="Eukaryota"/>
</dbReference>
<organism evidence="5">
    <name type="scientific">Amphimedon queenslandica</name>
    <name type="common">Sponge</name>
    <dbReference type="NCBI Taxonomy" id="400682"/>
    <lineage>
        <taxon>Eukaryota</taxon>
        <taxon>Metazoa</taxon>
        <taxon>Porifera</taxon>
        <taxon>Demospongiae</taxon>
        <taxon>Heteroscleromorpha</taxon>
        <taxon>Haplosclerida</taxon>
        <taxon>Niphatidae</taxon>
        <taxon>Amphimedon</taxon>
    </lineage>
</organism>
<dbReference type="PANTHER" id="PTHR13239:SF4">
    <property type="entry name" value="AT25231P"/>
    <property type="match status" value="1"/>
</dbReference>
<evidence type="ECO:0000256" key="2">
    <source>
        <dbReference type="SAM" id="MobiDB-lite"/>
    </source>
</evidence>
<proteinExistence type="inferred from homology"/>
<comment type="similarity">
    <text evidence="1">Belongs to the STRIP family.</text>
</comment>
<dbReference type="Pfam" id="PF11882">
    <property type="entry name" value="DUF3402"/>
    <property type="match status" value="2"/>
</dbReference>
<accession>A0A1X7VB59</accession>
<dbReference type="InParanoid" id="A0A1X7VB59"/>
<name>A0A1X7VB59_AMPQE</name>
<evidence type="ECO:0000313" key="5">
    <source>
        <dbReference type="EnsemblMetazoa" id="Aqu2.1.37535_001"/>
    </source>
</evidence>
<feature type="region of interest" description="Disordered" evidence="2">
    <location>
        <begin position="1"/>
        <end position="20"/>
    </location>
</feature>
<protein>
    <recommendedName>
        <fullName evidence="6">Far11/STRP C-terminal domain-containing protein</fullName>
    </recommendedName>
</protein>
<feature type="compositionally biased region" description="Gly residues" evidence="2">
    <location>
        <begin position="7"/>
        <end position="17"/>
    </location>
</feature>
<dbReference type="STRING" id="400682.A0A1X7VB59"/>
<feature type="domain" description="Far11/STRP C-terminal" evidence="4">
    <location>
        <begin position="395"/>
        <end position="762"/>
    </location>
</feature>
<dbReference type="Pfam" id="PF07923">
    <property type="entry name" value="N1221"/>
    <property type="match status" value="1"/>
</dbReference>
<dbReference type="AlphaFoldDB" id="A0A1X7VB59"/>
<evidence type="ECO:0000259" key="4">
    <source>
        <dbReference type="SMART" id="SM01293"/>
    </source>
</evidence>
<evidence type="ECO:0000256" key="1">
    <source>
        <dbReference type="ARBA" id="ARBA00007062"/>
    </source>
</evidence>
<dbReference type="InterPro" id="IPR021819">
    <property type="entry name" value="Far11/STRP_C"/>
</dbReference>
<dbReference type="SMART" id="SM01292">
    <property type="entry name" value="N1221"/>
    <property type="match status" value="1"/>
</dbReference>
<dbReference type="GO" id="GO:0007010">
    <property type="term" value="P:cytoskeleton organization"/>
    <property type="evidence" value="ECO:0007669"/>
    <property type="project" value="TreeGrafter"/>
</dbReference>
<evidence type="ECO:0000259" key="3">
    <source>
        <dbReference type="SMART" id="SM01292"/>
    </source>
</evidence>
<dbReference type="GO" id="GO:0005829">
    <property type="term" value="C:cytosol"/>
    <property type="evidence" value="ECO:0007669"/>
    <property type="project" value="TreeGrafter"/>
</dbReference>
<dbReference type="OrthoDB" id="18234at2759"/>
<dbReference type="PANTHER" id="PTHR13239">
    <property type="entry name" value="PROTEIN REQUIRED FOR HYPHAL ANASTOMOSIS HAM-2"/>
    <property type="match status" value="1"/>
</dbReference>
<sequence>MSLSDGFSGGGGGGGGSLPRLRDVLRRQRRDSDPSIDVPDLNFTYDDSDTLFNELSELYAYSEVHEFQLARESFDKTLSLKFPHSNWLNLTRTQQRTLLYYLIEKCEVVSHSERLDAARSLLYLAHGNYMYGVDEQDIAQYSRANVLLMIEAGVFPAVVQLLALEKERERDQYENTKNKITIADNVSLRVTLSVLYVMIEVARREDKFDLPAETQLRERFLIDLRNPVHGEDNLTSFLFQMLLYFCNGSMPHYPVRKILLVIWKSILASLGGVEKLKELKEEARVKAGLPHTFDETKPAQPLVIPTAAFDPRGYAPPPPRDSSLLSGLLSRPHSMVSNQDNVTDWGEQKGLDFCPKARLQDIEGFIELCRSKFGCYESPGLTGSDPLSCDISSLPAPTQESIKVLRQHVYIPLSDVQIKKVEENERLQSLNKPVEVEERDTPTERLYKSILPNLPQYMIAILKVLLAAAPAARARSESVNIFVDVISSDTPANMIESAQNTLDINRHKEIIVKAISATLFLLLKHFKINHIYQFEYVSQHLVFANCLPLILKFLNQNLSQYVTARNNFPALNFPDCVLVPPESSIAVDIPEALPSDSSYCWRNLFSCINVVRILQKLTKWKHSRIVMLVVFRSAPILKRTLKVHHPLVHRYVLKLLKVQAKYLGRNWRKNNMRTISMIYRHVRHHFQDDWAFGNDLDAKPWDFQTEEFTLKNQIERFNVFYYDNEGQRNPNPFGVELRPADTNYLSVLGKPVELSETWKDNYEKWVEVEVIQHERDWDRLLDGSQCHHLTPGRLGHQSVRHFIFPAEKRGEAKRSIMPKSSTDADAETTEVQEVEAMEVQPLLSAIRSIVLYTYFLYPQVN</sequence>
<evidence type="ECO:0008006" key="6">
    <source>
        <dbReference type="Google" id="ProtNLM"/>
    </source>
</evidence>
<dbReference type="InterPro" id="IPR040185">
    <property type="entry name" value="Far11/STRP"/>
</dbReference>
<feature type="domain" description="Far11/STRP N-terminal" evidence="3">
    <location>
        <begin position="38"/>
        <end position="341"/>
    </location>
</feature>
<dbReference type="SMART" id="SM01293">
    <property type="entry name" value="DUF3402"/>
    <property type="match status" value="1"/>
</dbReference>
<dbReference type="EnsemblMetazoa" id="Aqu2.1.37535_001">
    <property type="protein sequence ID" value="Aqu2.1.37535_001"/>
    <property type="gene ID" value="Aqu2.1.37535"/>
</dbReference>